<evidence type="ECO:0000313" key="2">
    <source>
        <dbReference type="Proteomes" id="UP000041254"/>
    </source>
</evidence>
<dbReference type="AlphaFoldDB" id="A0A0G4GN17"/>
<proteinExistence type="predicted"/>
<accession>A0A0G4GN17</accession>
<dbReference type="Proteomes" id="UP000041254">
    <property type="component" value="Unassembled WGS sequence"/>
</dbReference>
<keyword evidence="2" id="KW-1185">Reference proteome</keyword>
<organism evidence="1 2">
    <name type="scientific">Vitrella brassicaformis (strain CCMP3155)</name>
    <dbReference type="NCBI Taxonomy" id="1169540"/>
    <lineage>
        <taxon>Eukaryota</taxon>
        <taxon>Sar</taxon>
        <taxon>Alveolata</taxon>
        <taxon>Colpodellida</taxon>
        <taxon>Vitrellaceae</taxon>
        <taxon>Vitrella</taxon>
    </lineage>
</organism>
<protein>
    <submittedName>
        <fullName evidence="1">Uncharacterized protein</fullName>
    </submittedName>
</protein>
<sequence>MPSGRSTSDLLPPLMQVLGEHICHILSGWDPTNLHLARLDLLTHQDCRSLRVGAECLLLGDGIAAKVDHVASRAPVILQVNALVAVSLRYRMMCLTASQWRLPAQL</sequence>
<evidence type="ECO:0000313" key="1">
    <source>
        <dbReference type="EMBL" id="CEM31608.1"/>
    </source>
</evidence>
<dbReference type="EMBL" id="CDMY01000729">
    <property type="protein sequence ID" value="CEM31608.1"/>
    <property type="molecule type" value="Genomic_DNA"/>
</dbReference>
<gene>
    <name evidence="1" type="ORF">Vbra_3373</name>
</gene>
<reference evidence="1 2" key="1">
    <citation type="submission" date="2014-11" db="EMBL/GenBank/DDBJ databases">
        <authorList>
            <person name="Zhu J."/>
            <person name="Qi W."/>
            <person name="Song R."/>
        </authorList>
    </citation>
    <scope>NUCLEOTIDE SEQUENCE [LARGE SCALE GENOMIC DNA]</scope>
</reference>
<dbReference type="InParanoid" id="A0A0G4GN17"/>
<name>A0A0G4GN17_VITBC</name>
<dbReference type="VEuPathDB" id="CryptoDB:Vbra_3373"/>